<protein>
    <submittedName>
        <fullName evidence="2">Uncharacterized protein</fullName>
    </submittedName>
</protein>
<keyword evidence="3" id="KW-1185">Reference proteome</keyword>
<reference evidence="2" key="1">
    <citation type="journal article" date="2022" name="bioRxiv">
        <title>Sequencing and chromosome-scale assembly of the giantPleurodeles waltlgenome.</title>
        <authorList>
            <person name="Brown T."/>
            <person name="Elewa A."/>
            <person name="Iarovenko S."/>
            <person name="Subramanian E."/>
            <person name="Araus A.J."/>
            <person name="Petzold A."/>
            <person name="Susuki M."/>
            <person name="Suzuki K.-i.T."/>
            <person name="Hayashi T."/>
            <person name="Toyoda A."/>
            <person name="Oliveira C."/>
            <person name="Osipova E."/>
            <person name="Leigh N.D."/>
            <person name="Simon A."/>
            <person name="Yun M.H."/>
        </authorList>
    </citation>
    <scope>NUCLEOTIDE SEQUENCE</scope>
    <source>
        <strain evidence="2">20211129_DDA</strain>
        <tissue evidence="2">Liver</tissue>
    </source>
</reference>
<gene>
    <name evidence="2" type="ORF">NDU88_006042</name>
</gene>
<dbReference type="Proteomes" id="UP001066276">
    <property type="component" value="Chromosome 3_2"/>
</dbReference>
<dbReference type="AlphaFoldDB" id="A0AAV7TZ46"/>
<proteinExistence type="predicted"/>
<evidence type="ECO:0000313" key="3">
    <source>
        <dbReference type="Proteomes" id="UP001066276"/>
    </source>
</evidence>
<evidence type="ECO:0000313" key="2">
    <source>
        <dbReference type="EMBL" id="KAJ1180827.1"/>
    </source>
</evidence>
<organism evidence="2 3">
    <name type="scientific">Pleurodeles waltl</name>
    <name type="common">Iberian ribbed newt</name>
    <dbReference type="NCBI Taxonomy" id="8319"/>
    <lineage>
        <taxon>Eukaryota</taxon>
        <taxon>Metazoa</taxon>
        <taxon>Chordata</taxon>
        <taxon>Craniata</taxon>
        <taxon>Vertebrata</taxon>
        <taxon>Euteleostomi</taxon>
        <taxon>Amphibia</taxon>
        <taxon>Batrachia</taxon>
        <taxon>Caudata</taxon>
        <taxon>Salamandroidea</taxon>
        <taxon>Salamandridae</taxon>
        <taxon>Pleurodelinae</taxon>
        <taxon>Pleurodeles</taxon>
    </lineage>
</organism>
<accession>A0AAV7TZ46</accession>
<feature type="region of interest" description="Disordered" evidence="1">
    <location>
        <begin position="51"/>
        <end position="109"/>
    </location>
</feature>
<feature type="compositionally biased region" description="Low complexity" evidence="1">
    <location>
        <begin position="72"/>
        <end position="85"/>
    </location>
</feature>
<dbReference type="EMBL" id="JANPWB010000006">
    <property type="protein sequence ID" value="KAJ1180827.1"/>
    <property type="molecule type" value="Genomic_DNA"/>
</dbReference>
<evidence type="ECO:0000256" key="1">
    <source>
        <dbReference type="SAM" id="MobiDB-lite"/>
    </source>
</evidence>
<comment type="caution">
    <text evidence="2">The sequence shown here is derived from an EMBL/GenBank/DDBJ whole genome shotgun (WGS) entry which is preliminary data.</text>
</comment>
<name>A0AAV7TZ46_PLEWA</name>
<sequence length="109" mass="12229">MSSRASRTGDEKLEDANQALRRRAKEAAMIRPVELVESISERTERMNLELAPGEQEEVQEGLKVGSAQNPHAKSSALLPASVSASTYVEWRKPPRKRRRPTPETSIYAR</sequence>